<dbReference type="AlphaFoldDB" id="A0AAD6AKK5"/>
<feature type="region of interest" description="Disordered" evidence="1">
    <location>
        <begin position="32"/>
        <end position="61"/>
    </location>
</feature>
<protein>
    <submittedName>
        <fullName evidence="2">Uncharacterized protein</fullName>
    </submittedName>
</protein>
<proteinExistence type="predicted"/>
<evidence type="ECO:0000313" key="3">
    <source>
        <dbReference type="Proteomes" id="UP001219934"/>
    </source>
</evidence>
<feature type="non-terminal residue" evidence="2">
    <location>
        <position position="1"/>
    </location>
</feature>
<dbReference type="EMBL" id="JAPTMU010000020">
    <property type="protein sequence ID" value="KAJ4926469.1"/>
    <property type="molecule type" value="Genomic_DNA"/>
</dbReference>
<evidence type="ECO:0000256" key="1">
    <source>
        <dbReference type="SAM" id="MobiDB-lite"/>
    </source>
</evidence>
<gene>
    <name evidence="2" type="ORF">JOQ06_008642</name>
</gene>
<organism evidence="2 3">
    <name type="scientific">Pogonophryne albipinna</name>
    <dbReference type="NCBI Taxonomy" id="1090488"/>
    <lineage>
        <taxon>Eukaryota</taxon>
        <taxon>Metazoa</taxon>
        <taxon>Chordata</taxon>
        <taxon>Craniata</taxon>
        <taxon>Vertebrata</taxon>
        <taxon>Euteleostomi</taxon>
        <taxon>Actinopterygii</taxon>
        <taxon>Neopterygii</taxon>
        <taxon>Teleostei</taxon>
        <taxon>Neoteleostei</taxon>
        <taxon>Acanthomorphata</taxon>
        <taxon>Eupercaria</taxon>
        <taxon>Perciformes</taxon>
        <taxon>Notothenioidei</taxon>
        <taxon>Pogonophryne</taxon>
    </lineage>
</organism>
<sequence length="115" mass="12111">MCLFVCVGGNSCLRRPPHLFAFSPPPPLRGAGPPPLVVNTPIDPVRRTGSAGAAPPHRSRAAASKQLILYSKAPAYRKLPRSCDSQAQGGIVALSEVACSRDTADPNELLLSPKE</sequence>
<reference evidence="2" key="1">
    <citation type="submission" date="2022-11" db="EMBL/GenBank/DDBJ databases">
        <title>Chromosome-level genome of Pogonophryne albipinna.</title>
        <authorList>
            <person name="Jo E."/>
        </authorList>
    </citation>
    <scope>NUCLEOTIDE SEQUENCE</scope>
    <source>
        <strain evidence="2">SGF0006</strain>
        <tissue evidence="2">Muscle</tissue>
    </source>
</reference>
<evidence type="ECO:0000313" key="2">
    <source>
        <dbReference type="EMBL" id="KAJ4926469.1"/>
    </source>
</evidence>
<comment type="caution">
    <text evidence="2">The sequence shown here is derived from an EMBL/GenBank/DDBJ whole genome shotgun (WGS) entry which is preliminary data.</text>
</comment>
<name>A0AAD6AKK5_9TELE</name>
<keyword evidence="3" id="KW-1185">Reference proteome</keyword>
<dbReference type="Proteomes" id="UP001219934">
    <property type="component" value="Unassembled WGS sequence"/>
</dbReference>
<accession>A0AAD6AKK5</accession>
<feature type="compositionally biased region" description="Low complexity" evidence="1">
    <location>
        <begin position="50"/>
        <end position="61"/>
    </location>
</feature>